<accession>A0AAV7N4V5</accession>
<evidence type="ECO:0000313" key="1">
    <source>
        <dbReference type="EMBL" id="KAJ1110504.1"/>
    </source>
</evidence>
<gene>
    <name evidence="1" type="ORF">NDU88_007855</name>
</gene>
<keyword evidence="2" id="KW-1185">Reference proteome</keyword>
<dbReference type="EMBL" id="JANPWB010000013">
    <property type="protein sequence ID" value="KAJ1110504.1"/>
    <property type="molecule type" value="Genomic_DNA"/>
</dbReference>
<reference evidence="1" key="1">
    <citation type="journal article" date="2022" name="bioRxiv">
        <title>Sequencing and chromosome-scale assembly of the giantPleurodeles waltlgenome.</title>
        <authorList>
            <person name="Brown T."/>
            <person name="Elewa A."/>
            <person name="Iarovenko S."/>
            <person name="Subramanian E."/>
            <person name="Araus A.J."/>
            <person name="Petzold A."/>
            <person name="Susuki M."/>
            <person name="Suzuki K.-i.T."/>
            <person name="Hayashi T."/>
            <person name="Toyoda A."/>
            <person name="Oliveira C."/>
            <person name="Osipova E."/>
            <person name="Leigh N.D."/>
            <person name="Simon A."/>
            <person name="Yun M.H."/>
        </authorList>
    </citation>
    <scope>NUCLEOTIDE SEQUENCE</scope>
    <source>
        <strain evidence="1">20211129_DDA</strain>
        <tissue evidence="1">Liver</tissue>
    </source>
</reference>
<dbReference type="Proteomes" id="UP001066276">
    <property type="component" value="Chromosome 9"/>
</dbReference>
<protein>
    <submittedName>
        <fullName evidence="1">Uncharacterized protein</fullName>
    </submittedName>
</protein>
<dbReference type="AlphaFoldDB" id="A0AAV7N4V5"/>
<evidence type="ECO:0000313" key="2">
    <source>
        <dbReference type="Proteomes" id="UP001066276"/>
    </source>
</evidence>
<comment type="caution">
    <text evidence="1">The sequence shown here is derived from an EMBL/GenBank/DDBJ whole genome shotgun (WGS) entry which is preliminary data.</text>
</comment>
<name>A0AAV7N4V5_PLEWA</name>
<sequence>MLTSKPSGKPAHQLLFSEAISQQCAMATHQVSTETSTGEPLPCGRQDTTMECILHEITRVDSRLEGMDSKILNLAVESRSIRVDIAGFQDRVVGMEHRLAAVEDRLNVIPDRDQELLHLLNKLINL</sequence>
<proteinExistence type="predicted"/>
<organism evidence="1 2">
    <name type="scientific">Pleurodeles waltl</name>
    <name type="common">Iberian ribbed newt</name>
    <dbReference type="NCBI Taxonomy" id="8319"/>
    <lineage>
        <taxon>Eukaryota</taxon>
        <taxon>Metazoa</taxon>
        <taxon>Chordata</taxon>
        <taxon>Craniata</taxon>
        <taxon>Vertebrata</taxon>
        <taxon>Euteleostomi</taxon>
        <taxon>Amphibia</taxon>
        <taxon>Batrachia</taxon>
        <taxon>Caudata</taxon>
        <taxon>Salamandroidea</taxon>
        <taxon>Salamandridae</taxon>
        <taxon>Pleurodelinae</taxon>
        <taxon>Pleurodeles</taxon>
    </lineage>
</organism>